<feature type="coiled-coil region" evidence="1">
    <location>
        <begin position="80"/>
        <end position="111"/>
    </location>
</feature>
<feature type="region of interest" description="Disordered" evidence="2">
    <location>
        <begin position="1"/>
        <end position="22"/>
    </location>
</feature>
<keyword evidence="1" id="KW-0175">Coiled coil</keyword>
<evidence type="ECO:0000256" key="2">
    <source>
        <dbReference type="SAM" id="MobiDB-lite"/>
    </source>
</evidence>
<protein>
    <submittedName>
        <fullName evidence="4">Uncharacterized protein</fullName>
    </submittedName>
</protein>
<evidence type="ECO:0000256" key="3">
    <source>
        <dbReference type="SAM" id="Phobius"/>
    </source>
</evidence>
<accession>A0ABT8S7B8</accession>
<evidence type="ECO:0000313" key="4">
    <source>
        <dbReference type="EMBL" id="MDO1534804.1"/>
    </source>
</evidence>
<proteinExistence type="predicted"/>
<dbReference type="EMBL" id="JAUKVY010000016">
    <property type="protein sequence ID" value="MDO1534804.1"/>
    <property type="molecule type" value="Genomic_DNA"/>
</dbReference>
<organism evidence="4 5">
    <name type="scientific">Variovorax ginsengisoli</name>
    <dbReference type="NCBI Taxonomy" id="363844"/>
    <lineage>
        <taxon>Bacteria</taxon>
        <taxon>Pseudomonadati</taxon>
        <taxon>Pseudomonadota</taxon>
        <taxon>Betaproteobacteria</taxon>
        <taxon>Burkholderiales</taxon>
        <taxon>Comamonadaceae</taxon>
        <taxon>Variovorax</taxon>
    </lineage>
</organism>
<keyword evidence="3" id="KW-0472">Membrane</keyword>
<sequence>MAEAIETPTPIVPPPAVKPPDAEESTFGAILDYLRSQPGKHVRKFLLWVVGVLIATLSAGFGVGLWTSNLLHANETAGLKSDLNVKVTEYERKLQAERDEHERKIQTERDQHKQELATAKQCKEWKQEADGYAARTRVLGVERIAAAQAGYPQSITRTATVDLQLKEVDTKMITVKALLEGCKR</sequence>
<gene>
    <name evidence="4" type="ORF">Q2T77_21150</name>
</gene>
<evidence type="ECO:0000313" key="5">
    <source>
        <dbReference type="Proteomes" id="UP001169027"/>
    </source>
</evidence>
<name>A0ABT8S7B8_9BURK</name>
<keyword evidence="5" id="KW-1185">Reference proteome</keyword>
<reference evidence="4" key="1">
    <citation type="submission" date="2023-06" db="EMBL/GenBank/DDBJ databases">
        <authorList>
            <person name="Jiang Y."/>
            <person name="Liu Q."/>
        </authorList>
    </citation>
    <scope>NUCLEOTIDE SEQUENCE</scope>
    <source>
        <strain evidence="4">CGMCC 1.12090</strain>
    </source>
</reference>
<feature type="transmembrane region" description="Helical" evidence="3">
    <location>
        <begin position="45"/>
        <end position="66"/>
    </location>
</feature>
<keyword evidence="3" id="KW-1133">Transmembrane helix</keyword>
<dbReference type="Proteomes" id="UP001169027">
    <property type="component" value="Unassembled WGS sequence"/>
</dbReference>
<dbReference type="RefSeq" id="WP_301812568.1">
    <property type="nucleotide sequence ID" value="NZ_JAUJZH010000016.1"/>
</dbReference>
<keyword evidence="3" id="KW-0812">Transmembrane</keyword>
<comment type="caution">
    <text evidence="4">The sequence shown here is derived from an EMBL/GenBank/DDBJ whole genome shotgun (WGS) entry which is preliminary data.</text>
</comment>
<evidence type="ECO:0000256" key="1">
    <source>
        <dbReference type="SAM" id="Coils"/>
    </source>
</evidence>